<dbReference type="EMBL" id="BCWF01000029">
    <property type="protein sequence ID" value="GAT29645.1"/>
    <property type="molecule type" value="Genomic_DNA"/>
</dbReference>
<proteinExistence type="predicted"/>
<organism evidence="2 3">
    <name type="scientific">Aspergillus kawachii</name>
    <name type="common">White koji mold</name>
    <name type="synonym">Aspergillus awamori var. kawachi</name>
    <dbReference type="NCBI Taxonomy" id="1069201"/>
    <lineage>
        <taxon>Eukaryota</taxon>
        <taxon>Fungi</taxon>
        <taxon>Dikarya</taxon>
        <taxon>Ascomycota</taxon>
        <taxon>Pezizomycotina</taxon>
        <taxon>Eurotiomycetes</taxon>
        <taxon>Eurotiomycetidae</taxon>
        <taxon>Eurotiales</taxon>
        <taxon>Aspergillaceae</taxon>
        <taxon>Aspergillus</taxon>
        <taxon>Aspergillus subgen. Circumdati</taxon>
    </lineage>
</organism>
<sequence length="65" mass="6940">MDRGSEAEATGEPPVARALSGASGSQDGLKELLDRSTLVGGMCLRQSHQSRRSFGQQTRPSFDSM</sequence>
<reference evidence="3" key="2">
    <citation type="submission" date="2016-02" db="EMBL/GenBank/DDBJ databases">
        <title>Genome sequencing of Aspergillus luchuensis NBRC 4314.</title>
        <authorList>
            <person name="Yamada O."/>
        </authorList>
    </citation>
    <scope>NUCLEOTIDE SEQUENCE [LARGE SCALE GENOMIC DNA]</scope>
    <source>
        <strain evidence="3">RIB 2604</strain>
    </source>
</reference>
<dbReference type="AlphaFoldDB" id="A0A146FVZ9"/>
<feature type="compositionally biased region" description="Polar residues" evidence="1">
    <location>
        <begin position="52"/>
        <end position="65"/>
    </location>
</feature>
<comment type="caution">
    <text evidence="2">The sequence shown here is derived from an EMBL/GenBank/DDBJ whole genome shotgun (WGS) entry which is preliminary data.</text>
</comment>
<gene>
    <name evidence="2" type="ORF">RIB2604_03001780</name>
</gene>
<dbReference type="Proteomes" id="UP000075230">
    <property type="component" value="Unassembled WGS sequence"/>
</dbReference>
<reference evidence="2 3" key="1">
    <citation type="journal article" date="2016" name="DNA Res.">
        <title>Genome sequence of Aspergillus luchuensis NBRC 4314.</title>
        <authorList>
            <person name="Yamada O."/>
            <person name="Machida M."/>
            <person name="Hosoyama A."/>
            <person name="Goto M."/>
            <person name="Takahashi T."/>
            <person name="Futagami T."/>
            <person name="Yamagata Y."/>
            <person name="Takeuchi M."/>
            <person name="Kobayashi T."/>
            <person name="Koike H."/>
            <person name="Abe K."/>
            <person name="Asai K."/>
            <person name="Arita M."/>
            <person name="Fujita N."/>
            <person name="Fukuda K."/>
            <person name="Higa K."/>
            <person name="Horikawa H."/>
            <person name="Ishikawa T."/>
            <person name="Jinno K."/>
            <person name="Kato Y."/>
            <person name="Kirimura K."/>
            <person name="Mizutani O."/>
            <person name="Nakasone K."/>
            <person name="Sano M."/>
            <person name="Shiraishi Y."/>
            <person name="Tsukahara M."/>
            <person name="Gomi K."/>
        </authorList>
    </citation>
    <scope>NUCLEOTIDE SEQUENCE [LARGE SCALE GENOMIC DNA]</scope>
    <source>
        <strain evidence="2 3">RIB 2604</strain>
    </source>
</reference>
<evidence type="ECO:0000313" key="2">
    <source>
        <dbReference type="EMBL" id="GAT29645.1"/>
    </source>
</evidence>
<accession>A0A146FVZ9</accession>
<protein>
    <submittedName>
        <fullName evidence="2">Plasma membrane H(+)ATPase</fullName>
    </submittedName>
</protein>
<name>A0A146FVZ9_ASPKA</name>
<evidence type="ECO:0000313" key="3">
    <source>
        <dbReference type="Proteomes" id="UP000075230"/>
    </source>
</evidence>
<feature type="region of interest" description="Disordered" evidence="1">
    <location>
        <begin position="1"/>
        <end position="30"/>
    </location>
</feature>
<feature type="region of interest" description="Disordered" evidence="1">
    <location>
        <begin position="43"/>
        <end position="65"/>
    </location>
</feature>
<evidence type="ECO:0000256" key="1">
    <source>
        <dbReference type="SAM" id="MobiDB-lite"/>
    </source>
</evidence>